<dbReference type="GO" id="GO:0003824">
    <property type="term" value="F:catalytic activity"/>
    <property type="evidence" value="ECO:0007669"/>
    <property type="project" value="UniProtKB-ARBA"/>
</dbReference>
<accession>A0AAD1IN30</accession>
<evidence type="ECO:0000313" key="3">
    <source>
        <dbReference type="Proteomes" id="UP000466607"/>
    </source>
</evidence>
<gene>
    <name evidence="2" type="ORF">MLIT_44940</name>
</gene>
<dbReference type="InterPro" id="IPR000073">
    <property type="entry name" value="AB_hydrolase_1"/>
</dbReference>
<dbReference type="PANTHER" id="PTHR43798">
    <property type="entry name" value="MONOACYLGLYCEROL LIPASE"/>
    <property type="match status" value="1"/>
</dbReference>
<dbReference type="EMBL" id="AP022586">
    <property type="protein sequence ID" value="BBY18902.1"/>
    <property type="molecule type" value="Genomic_DNA"/>
</dbReference>
<dbReference type="SUPFAM" id="SSF53474">
    <property type="entry name" value="alpha/beta-Hydrolases"/>
    <property type="match status" value="1"/>
</dbReference>
<evidence type="ECO:0000259" key="1">
    <source>
        <dbReference type="Pfam" id="PF00561"/>
    </source>
</evidence>
<dbReference type="InterPro" id="IPR050266">
    <property type="entry name" value="AB_hydrolase_sf"/>
</dbReference>
<dbReference type="PANTHER" id="PTHR43798:SF33">
    <property type="entry name" value="HYDROLASE, PUTATIVE (AFU_ORTHOLOGUE AFUA_2G14860)-RELATED"/>
    <property type="match status" value="1"/>
</dbReference>
<keyword evidence="3" id="KW-1185">Reference proteome</keyword>
<feature type="domain" description="AB hydrolase-1" evidence="1">
    <location>
        <begin position="74"/>
        <end position="151"/>
    </location>
</feature>
<dbReference type="Gene3D" id="3.40.50.1820">
    <property type="entry name" value="alpha/beta hydrolase"/>
    <property type="match status" value="1"/>
</dbReference>
<dbReference type="Proteomes" id="UP000466607">
    <property type="component" value="Chromosome"/>
</dbReference>
<dbReference type="RefSeq" id="WP_134057346.1">
    <property type="nucleotide sequence ID" value="NZ_AP022586.1"/>
</dbReference>
<name>A0AAD1IN30_9MYCO</name>
<dbReference type="Pfam" id="PF00561">
    <property type="entry name" value="Abhydrolase_1"/>
    <property type="match status" value="1"/>
</dbReference>
<organism evidence="2 3">
    <name type="scientific">Mycolicibacterium litorale</name>
    <dbReference type="NCBI Taxonomy" id="758802"/>
    <lineage>
        <taxon>Bacteria</taxon>
        <taxon>Bacillati</taxon>
        <taxon>Actinomycetota</taxon>
        <taxon>Actinomycetes</taxon>
        <taxon>Mycobacteriales</taxon>
        <taxon>Mycobacteriaceae</taxon>
        <taxon>Mycolicibacterium</taxon>
    </lineage>
</organism>
<protein>
    <recommendedName>
        <fullName evidence="1">AB hydrolase-1 domain-containing protein</fullName>
    </recommendedName>
</protein>
<dbReference type="InterPro" id="IPR029058">
    <property type="entry name" value="AB_hydrolase_fold"/>
</dbReference>
<reference evidence="2 3" key="1">
    <citation type="journal article" date="2019" name="Emerg. Microbes Infect.">
        <title>Comprehensive subspecies identification of 175 nontuberculous mycobacteria species based on 7547 genomic profiles.</title>
        <authorList>
            <person name="Matsumoto Y."/>
            <person name="Kinjo T."/>
            <person name="Motooka D."/>
            <person name="Nabeya D."/>
            <person name="Jung N."/>
            <person name="Uechi K."/>
            <person name="Horii T."/>
            <person name="Iida T."/>
            <person name="Fujita J."/>
            <person name="Nakamura S."/>
        </authorList>
    </citation>
    <scope>NUCLEOTIDE SEQUENCE [LARGE SCALE GENOMIC DNA]</scope>
    <source>
        <strain evidence="2 3">JCM 17423</strain>
    </source>
</reference>
<dbReference type="AlphaFoldDB" id="A0AAD1IN30"/>
<dbReference type="GO" id="GO:0016020">
    <property type="term" value="C:membrane"/>
    <property type="evidence" value="ECO:0007669"/>
    <property type="project" value="TreeGrafter"/>
</dbReference>
<evidence type="ECO:0000313" key="2">
    <source>
        <dbReference type="EMBL" id="BBY18902.1"/>
    </source>
</evidence>
<sequence length="301" mass="32004">MPRLSSPRLPSLPALAALGEIPPGRTVDLPGRGSTYVIDSGPQDGPTYLLLHSLACTGLMTWYPALDVVKQFGRVVVFDQRCHGHGISSSRFLLEDCADDVAALADALGIRTFVPVGYSMGSLIAQLVWRRHPQRVDGLVLCAAAAAVSRASYERLATGVFAAFIDAFSPPLRGPALTPASSVADGVFGVPQWLLGQFRSTSPGAITRAVAEVTRFDSRPWVGDIDVPTSVVVTLRDRAFGTARQRWLAGRIPGAHEVPVDAGHASCTLQSAKFVPALREAIASVHDRMLAEAGRFPEVSG</sequence>
<proteinExistence type="predicted"/>